<evidence type="ECO:0000313" key="1">
    <source>
        <dbReference type="EMBL" id="GFY26565.1"/>
    </source>
</evidence>
<gene>
    <name evidence="1" type="ORF">TNCV_2878951</name>
</gene>
<dbReference type="EMBL" id="BMAU01021376">
    <property type="protein sequence ID" value="GFY26565.1"/>
    <property type="molecule type" value="Genomic_DNA"/>
</dbReference>
<reference evidence="1" key="1">
    <citation type="submission" date="2020-08" db="EMBL/GenBank/DDBJ databases">
        <title>Multicomponent nature underlies the extraordinary mechanical properties of spider dragline silk.</title>
        <authorList>
            <person name="Kono N."/>
            <person name="Nakamura H."/>
            <person name="Mori M."/>
            <person name="Yoshida Y."/>
            <person name="Ohtoshi R."/>
            <person name="Malay A.D."/>
            <person name="Moran D.A.P."/>
            <person name="Tomita M."/>
            <person name="Numata K."/>
            <person name="Arakawa K."/>
        </authorList>
    </citation>
    <scope>NUCLEOTIDE SEQUENCE</scope>
</reference>
<sequence>MFQILLWSPWKYRCGQRTVRMAVVACSQKQRSLRAQAHQSKSRTETCELVKVKPKLLDIRAELEREKGERERSWHPRLLNKFVVGELRINMNTVVDCRMFCHAVCMFAIVNESTGIGHKGVIVESKLRKMKYGRGKPFYGNEGLLRRDGNIMQNITCATPAECAPINGSICLNGFCKCPEDMTATLTVPTVFLNLTTRNDTSYCLPTLLVLFTRGNSFFLLFCPGAPPEKDAYTWSQKRKLDGSGAREINRLYPESRKKG</sequence>
<evidence type="ECO:0000313" key="2">
    <source>
        <dbReference type="Proteomes" id="UP000887159"/>
    </source>
</evidence>
<name>A0A8X7BC88_TRICX</name>
<accession>A0A8X7BC88</accession>
<dbReference type="AlphaFoldDB" id="A0A8X7BC88"/>
<proteinExistence type="predicted"/>
<dbReference type="Proteomes" id="UP000887159">
    <property type="component" value="Unassembled WGS sequence"/>
</dbReference>
<protein>
    <submittedName>
        <fullName evidence="1">Uncharacterized protein</fullName>
    </submittedName>
</protein>
<comment type="caution">
    <text evidence="1">The sequence shown here is derived from an EMBL/GenBank/DDBJ whole genome shotgun (WGS) entry which is preliminary data.</text>
</comment>
<organism evidence="1 2">
    <name type="scientific">Trichonephila clavipes</name>
    <name type="common">Golden silk orbweaver</name>
    <name type="synonym">Nephila clavipes</name>
    <dbReference type="NCBI Taxonomy" id="2585209"/>
    <lineage>
        <taxon>Eukaryota</taxon>
        <taxon>Metazoa</taxon>
        <taxon>Ecdysozoa</taxon>
        <taxon>Arthropoda</taxon>
        <taxon>Chelicerata</taxon>
        <taxon>Arachnida</taxon>
        <taxon>Araneae</taxon>
        <taxon>Araneomorphae</taxon>
        <taxon>Entelegynae</taxon>
        <taxon>Araneoidea</taxon>
        <taxon>Nephilidae</taxon>
        <taxon>Trichonephila</taxon>
    </lineage>
</organism>
<keyword evidence="2" id="KW-1185">Reference proteome</keyword>